<name>A0A7D4TEK7_9GAMM</name>
<proteinExistence type="predicted"/>
<organism evidence="3 4">
    <name type="scientific">Thiomicrorhabdus xiamenensis</name>
    <dbReference type="NCBI Taxonomy" id="2739063"/>
    <lineage>
        <taxon>Bacteria</taxon>
        <taxon>Pseudomonadati</taxon>
        <taxon>Pseudomonadota</taxon>
        <taxon>Gammaproteobacteria</taxon>
        <taxon>Thiotrichales</taxon>
        <taxon>Piscirickettsiaceae</taxon>
        <taxon>Thiomicrorhabdus</taxon>
    </lineage>
</organism>
<reference evidence="3 4" key="1">
    <citation type="submission" date="2020-05" db="EMBL/GenBank/DDBJ databases">
        <title>Thiomicrorhabdus sediminis sp.nov. and Thiomicrorhabdus xiamenensis sp.nov., novel sulfur-oxidizing bacteria isolated from coastal sediment.</title>
        <authorList>
            <person name="Liu X."/>
        </authorList>
    </citation>
    <scope>NUCLEOTIDE SEQUENCE [LARGE SCALE GENOMIC DNA]</scope>
    <source>
        <strain evidence="3 4">G2</strain>
    </source>
</reference>
<dbReference type="InterPro" id="IPR036412">
    <property type="entry name" value="HAD-like_sf"/>
</dbReference>
<dbReference type="SUPFAM" id="SSF56784">
    <property type="entry name" value="HAD-like"/>
    <property type="match status" value="1"/>
</dbReference>
<dbReference type="SFLD" id="SFLDG01140">
    <property type="entry name" value="C2.B:_Phosphomannomutase_and_P"/>
    <property type="match status" value="1"/>
</dbReference>
<dbReference type="NCBIfam" id="TIGR01484">
    <property type="entry name" value="HAD-SF-IIB"/>
    <property type="match status" value="1"/>
</dbReference>
<dbReference type="InterPro" id="IPR006380">
    <property type="entry name" value="SPP-like_dom"/>
</dbReference>
<dbReference type="GO" id="GO:0000287">
    <property type="term" value="F:magnesium ion binding"/>
    <property type="evidence" value="ECO:0007669"/>
    <property type="project" value="UniProtKB-ARBA"/>
</dbReference>
<protein>
    <submittedName>
        <fullName evidence="3">HAD-IIB family hydrolase</fullName>
    </submittedName>
</protein>
<dbReference type="AlphaFoldDB" id="A0A7D4TEK7"/>
<evidence type="ECO:0000256" key="1">
    <source>
        <dbReference type="ARBA" id="ARBA00022801"/>
    </source>
</evidence>
<keyword evidence="1 3" id="KW-0378">Hydrolase</keyword>
<dbReference type="InterPro" id="IPR051518">
    <property type="entry name" value="Sucrose_Phosphatase"/>
</dbReference>
<dbReference type="GO" id="GO:0016791">
    <property type="term" value="F:phosphatase activity"/>
    <property type="evidence" value="ECO:0007669"/>
    <property type="project" value="UniProtKB-ARBA"/>
</dbReference>
<dbReference type="InterPro" id="IPR023214">
    <property type="entry name" value="HAD_sf"/>
</dbReference>
<evidence type="ECO:0000313" key="3">
    <source>
        <dbReference type="EMBL" id="QKI89507.1"/>
    </source>
</evidence>
<dbReference type="Gene3D" id="3.40.50.1000">
    <property type="entry name" value="HAD superfamily/HAD-like"/>
    <property type="match status" value="1"/>
</dbReference>
<dbReference type="SFLD" id="SFLDG01141">
    <property type="entry name" value="C2.B.1:_Sucrose_Phosphatase_Li"/>
    <property type="match status" value="1"/>
</dbReference>
<keyword evidence="4" id="KW-1185">Reference proteome</keyword>
<dbReference type="PANTHER" id="PTHR46521">
    <property type="entry name" value="SUCROSE-PHOSPHATASE 2-RELATED"/>
    <property type="match status" value="1"/>
</dbReference>
<sequence>MTSILLCTDLDRTLIPNGTQPEHPMARPLFRELCELPEISLAYVTGRHLELMQSAIKNFQLPQPNYAITDVGTKIYHRDYQDWHPMRVWENEIDQGWSEQNLEQIQTSLRKISGLRLQEPSKQNTHKISFYADLQRQDSSDYLSQTKECLDRFGLTHSLIWSIDETIDLGLLDILPPNATKLHAIEFLRDYLNFPYQATVFSGDSGNDLPVLISPIQSILVANATDELKFQAYSEAQQNGNQLQFFQAENTHHSNGNYAAGILQGVEHYFPHIKERLHDWDKLYD</sequence>
<dbReference type="SFLD" id="SFLDS00003">
    <property type="entry name" value="Haloacid_Dehalogenase"/>
    <property type="match status" value="1"/>
</dbReference>
<dbReference type="InterPro" id="IPR006379">
    <property type="entry name" value="HAD-SF_hydro_IIB"/>
</dbReference>
<dbReference type="Pfam" id="PF05116">
    <property type="entry name" value="S6PP"/>
    <property type="match status" value="1"/>
</dbReference>
<feature type="domain" description="Sucrose phosphatase-like" evidence="2">
    <location>
        <begin position="4"/>
        <end position="269"/>
    </location>
</feature>
<dbReference type="KEGG" id="txa:HQN79_07955"/>
<dbReference type="Gene3D" id="3.90.1070.10">
    <property type="match status" value="1"/>
</dbReference>
<dbReference type="EMBL" id="CP054020">
    <property type="protein sequence ID" value="QKI89507.1"/>
    <property type="molecule type" value="Genomic_DNA"/>
</dbReference>
<gene>
    <name evidence="3" type="ORF">HQN79_07955</name>
</gene>
<accession>A0A7D4TEK7</accession>
<evidence type="ECO:0000313" key="4">
    <source>
        <dbReference type="Proteomes" id="UP000504724"/>
    </source>
</evidence>
<dbReference type="PANTHER" id="PTHR46521:SF4">
    <property type="entry name" value="SUCROSE-PHOSPHATASE 2-RELATED"/>
    <property type="match status" value="1"/>
</dbReference>
<dbReference type="Proteomes" id="UP000504724">
    <property type="component" value="Chromosome"/>
</dbReference>
<evidence type="ECO:0000259" key="2">
    <source>
        <dbReference type="Pfam" id="PF05116"/>
    </source>
</evidence>
<dbReference type="RefSeq" id="WP_173285405.1">
    <property type="nucleotide sequence ID" value="NZ_CP054020.1"/>
</dbReference>